<evidence type="ECO:0000313" key="2">
    <source>
        <dbReference type="EMBL" id="MEQ2197595.1"/>
    </source>
</evidence>
<sequence length="116" mass="12871">MTAKPVKNLSATSSKHPPESCPVQTLGWRCLASFPPSPSAGHLCQHAHHRVPASALLHLLSLQADLTPYGIYKDLFLKRTARNGTRLILQLHFHVHIKSVMLGGDDFRKGDQTFRP</sequence>
<comment type="caution">
    <text evidence="2">The sequence shown here is derived from an EMBL/GenBank/DDBJ whole genome shotgun (WGS) entry which is preliminary data.</text>
</comment>
<proteinExistence type="predicted"/>
<protein>
    <submittedName>
        <fullName evidence="2">Uncharacterized protein</fullName>
    </submittedName>
</protein>
<accession>A0ABV0QP28</accession>
<feature type="region of interest" description="Disordered" evidence="1">
    <location>
        <begin position="1"/>
        <end position="21"/>
    </location>
</feature>
<reference evidence="2 3" key="1">
    <citation type="submission" date="2021-06" db="EMBL/GenBank/DDBJ databases">
        <authorList>
            <person name="Palmer J.M."/>
        </authorList>
    </citation>
    <scope>NUCLEOTIDE SEQUENCE [LARGE SCALE GENOMIC DNA]</scope>
    <source>
        <strain evidence="2 3">XC_2019</strain>
        <tissue evidence="2">Muscle</tissue>
    </source>
</reference>
<organism evidence="2 3">
    <name type="scientific">Xenoophorus captivus</name>
    <dbReference type="NCBI Taxonomy" id="1517983"/>
    <lineage>
        <taxon>Eukaryota</taxon>
        <taxon>Metazoa</taxon>
        <taxon>Chordata</taxon>
        <taxon>Craniata</taxon>
        <taxon>Vertebrata</taxon>
        <taxon>Euteleostomi</taxon>
        <taxon>Actinopterygii</taxon>
        <taxon>Neopterygii</taxon>
        <taxon>Teleostei</taxon>
        <taxon>Neoteleostei</taxon>
        <taxon>Acanthomorphata</taxon>
        <taxon>Ovalentaria</taxon>
        <taxon>Atherinomorphae</taxon>
        <taxon>Cyprinodontiformes</taxon>
        <taxon>Goodeidae</taxon>
        <taxon>Xenoophorus</taxon>
    </lineage>
</organism>
<gene>
    <name evidence="2" type="ORF">XENOCAPTIV_000791</name>
</gene>
<evidence type="ECO:0000313" key="3">
    <source>
        <dbReference type="Proteomes" id="UP001434883"/>
    </source>
</evidence>
<dbReference type="EMBL" id="JAHRIN010017877">
    <property type="protein sequence ID" value="MEQ2197595.1"/>
    <property type="molecule type" value="Genomic_DNA"/>
</dbReference>
<keyword evidence="3" id="KW-1185">Reference proteome</keyword>
<name>A0ABV0QP28_9TELE</name>
<dbReference type="Proteomes" id="UP001434883">
    <property type="component" value="Unassembled WGS sequence"/>
</dbReference>
<evidence type="ECO:0000256" key="1">
    <source>
        <dbReference type="SAM" id="MobiDB-lite"/>
    </source>
</evidence>